<organism evidence="1 2">
    <name type="scientific">Panagrolaimus sp. JU765</name>
    <dbReference type="NCBI Taxonomy" id="591449"/>
    <lineage>
        <taxon>Eukaryota</taxon>
        <taxon>Metazoa</taxon>
        <taxon>Ecdysozoa</taxon>
        <taxon>Nematoda</taxon>
        <taxon>Chromadorea</taxon>
        <taxon>Rhabditida</taxon>
        <taxon>Tylenchina</taxon>
        <taxon>Panagrolaimomorpha</taxon>
        <taxon>Panagrolaimoidea</taxon>
        <taxon>Panagrolaimidae</taxon>
        <taxon>Panagrolaimus</taxon>
    </lineage>
</organism>
<sequence length="205" mass="22535">MTISKLEKNDANLQSLSTNIRSSGRSLRSTRTHNSNSRRLSPIRNSSTRRSSPGRNSQLISKEMDGSGTGLSICDVFYVLTFTVLFIFQIIFMCATNKKDFRNTRTRTGLSPGESRIRLVGDLTTLPSSRSDLKFHSNNRKPGSPLLFLPRMGDGEDTLQNVTSIAPDNETSLFMLTSYTQTGFIDSPVPGVPVDLASPPESVAD</sequence>
<protein>
    <submittedName>
        <fullName evidence="2">Uncharacterized protein</fullName>
    </submittedName>
</protein>
<evidence type="ECO:0000313" key="2">
    <source>
        <dbReference type="WBParaSite" id="JU765_v2.g4369.t1"/>
    </source>
</evidence>
<evidence type="ECO:0000313" key="1">
    <source>
        <dbReference type="Proteomes" id="UP000887576"/>
    </source>
</evidence>
<reference evidence="2" key="1">
    <citation type="submission" date="2022-11" db="UniProtKB">
        <authorList>
            <consortium name="WormBaseParasite"/>
        </authorList>
    </citation>
    <scope>IDENTIFICATION</scope>
</reference>
<dbReference type="Proteomes" id="UP000887576">
    <property type="component" value="Unplaced"/>
</dbReference>
<name>A0AC34R8R6_9BILA</name>
<accession>A0AC34R8R6</accession>
<proteinExistence type="predicted"/>
<dbReference type="WBParaSite" id="JU765_v2.g4369.t1">
    <property type="protein sequence ID" value="JU765_v2.g4369.t1"/>
    <property type="gene ID" value="JU765_v2.g4369"/>
</dbReference>